<evidence type="ECO:0000313" key="3">
    <source>
        <dbReference type="Proteomes" id="UP000000305"/>
    </source>
</evidence>
<accession>E9HF80</accession>
<proteinExistence type="predicted"/>
<dbReference type="Proteomes" id="UP000000305">
    <property type="component" value="Unassembled WGS sequence"/>
</dbReference>
<organism evidence="2 3">
    <name type="scientific">Daphnia pulex</name>
    <name type="common">Water flea</name>
    <dbReference type="NCBI Taxonomy" id="6669"/>
    <lineage>
        <taxon>Eukaryota</taxon>
        <taxon>Metazoa</taxon>
        <taxon>Ecdysozoa</taxon>
        <taxon>Arthropoda</taxon>
        <taxon>Crustacea</taxon>
        <taxon>Branchiopoda</taxon>
        <taxon>Diplostraca</taxon>
        <taxon>Cladocera</taxon>
        <taxon>Anomopoda</taxon>
        <taxon>Daphniidae</taxon>
        <taxon>Daphnia</taxon>
    </lineage>
</organism>
<feature type="repeat" description="TPR" evidence="1">
    <location>
        <begin position="229"/>
        <end position="262"/>
    </location>
</feature>
<evidence type="ECO:0000313" key="2">
    <source>
        <dbReference type="EMBL" id="EFX69564.1"/>
    </source>
</evidence>
<dbReference type="eggNOG" id="KOG2796">
    <property type="taxonomic scope" value="Eukaryota"/>
</dbReference>
<dbReference type="SMART" id="SM00028">
    <property type="entry name" value="TPR"/>
    <property type="match status" value="3"/>
</dbReference>
<dbReference type="PROSITE" id="PS50005">
    <property type="entry name" value="TPR"/>
    <property type="match status" value="2"/>
</dbReference>
<dbReference type="FunCoup" id="E9HF80">
    <property type="interactions" value="1126"/>
</dbReference>
<dbReference type="HOGENOM" id="CLU_014917_1_1_1"/>
<dbReference type="OrthoDB" id="428342at2759"/>
<dbReference type="Pfam" id="PF14559">
    <property type="entry name" value="TPR_19"/>
    <property type="match status" value="1"/>
</dbReference>
<dbReference type="InterPro" id="IPR019734">
    <property type="entry name" value="TPR_rpt"/>
</dbReference>
<dbReference type="InterPro" id="IPR011990">
    <property type="entry name" value="TPR-like_helical_dom_sf"/>
</dbReference>
<keyword evidence="1" id="KW-0802">TPR repeat</keyword>
<dbReference type="FunFam" id="1.25.40.10:FF:001621">
    <property type="entry name" value="Trafficking protein particle complex 12"/>
    <property type="match status" value="1"/>
</dbReference>
<evidence type="ECO:0000256" key="1">
    <source>
        <dbReference type="PROSITE-ProRule" id="PRU00339"/>
    </source>
</evidence>
<protein>
    <submittedName>
        <fullName evidence="2">Uncharacterized protein</fullName>
    </submittedName>
</protein>
<dbReference type="InParanoid" id="E9HF80"/>
<name>E9HF80_DAPPU</name>
<dbReference type="SUPFAM" id="SSF48452">
    <property type="entry name" value="TPR-like"/>
    <property type="match status" value="1"/>
</dbReference>
<feature type="repeat" description="TPR" evidence="1">
    <location>
        <begin position="268"/>
        <end position="301"/>
    </location>
</feature>
<dbReference type="PANTHER" id="PTHR21581">
    <property type="entry name" value="D-ALANYL-D-ALANINE CARBOXYPEPTIDASE"/>
    <property type="match status" value="1"/>
</dbReference>
<sequence>ADPIKDLLRHFDGEAAAAERQTLTADLVTQDIQGIRDLMKVGCYRAAVNMCGRLLIVCGQGYGKAGQLSKHTPHTLQLWLTRITLLKKSNLIEMAVSELSAFGDLDSPDFYYEYYPELNEQKKRGTMVPFSFRLLAAELPAHHNRINEAHVRLCQLLSTVRRIVRDIDRFVALDMMNEDERREALNLWTRRQSSVIQALIDCSLMKKDFHNAVQLFHKQLRLPGHPPSPALYSALGRVYLQIGDVQLAQHAFNSAADLRDVNNTVDAIASLTDAGLVAIAQNAFAEALGYLQQALTLQPDNPVLVNNTAVCLLYVGRMRDAMLLLEENLGTKPETMIRDETVLNVCTLYELESSLTAQRKLGMLRLASQWKNDNLNVASFKLQIQ</sequence>
<dbReference type="Gene3D" id="1.25.40.10">
    <property type="entry name" value="Tetratricopeptide repeat domain"/>
    <property type="match status" value="2"/>
</dbReference>
<dbReference type="STRING" id="6669.E9HF80"/>
<dbReference type="PhylomeDB" id="E9HF80"/>
<dbReference type="AlphaFoldDB" id="E9HF80"/>
<dbReference type="OMA" id="FYPELYG"/>
<dbReference type="PANTHER" id="PTHR21581:SF6">
    <property type="entry name" value="TRAFFICKING PROTEIN PARTICLE COMPLEX SUBUNIT 12"/>
    <property type="match status" value="1"/>
</dbReference>
<dbReference type="GO" id="GO:0030008">
    <property type="term" value="C:TRAPP complex"/>
    <property type="evidence" value="ECO:0000318"/>
    <property type="project" value="GO_Central"/>
</dbReference>
<keyword evidence="3" id="KW-1185">Reference proteome</keyword>
<dbReference type="GO" id="GO:0005794">
    <property type="term" value="C:Golgi apparatus"/>
    <property type="evidence" value="ECO:0000318"/>
    <property type="project" value="GO_Central"/>
</dbReference>
<feature type="non-terminal residue" evidence="2">
    <location>
        <position position="1"/>
    </location>
</feature>
<gene>
    <name evidence="2" type="ORF">DAPPUDRAFT_62103</name>
</gene>
<reference evidence="2 3" key="1">
    <citation type="journal article" date="2011" name="Science">
        <title>The ecoresponsive genome of Daphnia pulex.</title>
        <authorList>
            <person name="Colbourne J.K."/>
            <person name="Pfrender M.E."/>
            <person name="Gilbert D."/>
            <person name="Thomas W.K."/>
            <person name="Tucker A."/>
            <person name="Oakley T.H."/>
            <person name="Tokishita S."/>
            <person name="Aerts A."/>
            <person name="Arnold G.J."/>
            <person name="Basu M.K."/>
            <person name="Bauer D.J."/>
            <person name="Caceres C.E."/>
            <person name="Carmel L."/>
            <person name="Casola C."/>
            <person name="Choi J.H."/>
            <person name="Detter J.C."/>
            <person name="Dong Q."/>
            <person name="Dusheyko S."/>
            <person name="Eads B.D."/>
            <person name="Frohlich T."/>
            <person name="Geiler-Samerotte K.A."/>
            <person name="Gerlach D."/>
            <person name="Hatcher P."/>
            <person name="Jogdeo S."/>
            <person name="Krijgsveld J."/>
            <person name="Kriventseva E.V."/>
            <person name="Kultz D."/>
            <person name="Laforsch C."/>
            <person name="Lindquist E."/>
            <person name="Lopez J."/>
            <person name="Manak J.R."/>
            <person name="Muller J."/>
            <person name="Pangilinan J."/>
            <person name="Patwardhan R.P."/>
            <person name="Pitluck S."/>
            <person name="Pritham E.J."/>
            <person name="Rechtsteiner A."/>
            <person name="Rho M."/>
            <person name="Rogozin I.B."/>
            <person name="Sakarya O."/>
            <person name="Salamov A."/>
            <person name="Schaack S."/>
            <person name="Shapiro H."/>
            <person name="Shiga Y."/>
            <person name="Skalitzky C."/>
            <person name="Smith Z."/>
            <person name="Souvorov A."/>
            <person name="Sung W."/>
            <person name="Tang Z."/>
            <person name="Tsuchiya D."/>
            <person name="Tu H."/>
            <person name="Vos H."/>
            <person name="Wang M."/>
            <person name="Wolf Y.I."/>
            <person name="Yamagata H."/>
            <person name="Yamada T."/>
            <person name="Ye Y."/>
            <person name="Shaw J.R."/>
            <person name="Andrews J."/>
            <person name="Crease T.J."/>
            <person name="Tang H."/>
            <person name="Lucas S.M."/>
            <person name="Robertson H.M."/>
            <person name="Bork P."/>
            <person name="Koonin E.V."/>
            <person name="Zdobnov E.M."/>
            <person name="Grigoriev I.V."/>
            <person name="Lynch M."/>
            <person name="Boore J.L."/>
        </authorList>
    </citation>
    <scope>NUCLEOTIDE SEQUENCE [LARGE SCALE GENOMIC DNA]</scope>
</reference>
<dbReference type="EMBL" id="GL732634">
    <property type="protein sequence ID" value="EFX69564.1"/>
    <property type="molecule type" value="Genomic_DNA"/>
</dbReference>
<dbReference type="KEGG" id="dpx:DAPPUDRAFT_62103"/>